<organism evidence="3 4">
    <name type="scientific">Aestuariirhabdus litorea</name>
    <dbReference type="NCBI Taxonomy" id="2528527"/>
    <lineage>
        <taxon>Bacteria</taxon>
        <taxon>Pseudomonadati</taxon>
        <taxon>Pseudomonadota</taxon>
        <taxon>Gammaproteobacteria</taxon>
        <taxon>Oceanospirillales</taxon>
        <taxon>Aestuariirhabdaceae</taxon>
        <taxon>Aestuariirhabdus</taxon>
    </lineage>
</organism>
<feature type="chain" id="PRO_5018028457" evidence="1">
    <location>
        <begin position="20"/>
        <end position="187"/>
    </location>
</feature>
<reference evidence="3 4" key="1">
    <citation type="submission" date="2018-08" db="EMBL/GenBank/DDBJ databases">
        <authorList>
            <person name="Khan S.A."/>
        </authorList>
    </citation>
    <scope>NUCLEOTIDE SEQUENCE [LARGE SCALE GENOMIC DNA]</scope>
    <source>
        <strain evidence="3 4">GTF-13</strain>
    </source>
</reference>
<keyword evidence="4" id="KW-1185">Reference proteome</keyword>
<dbReference type="EMBL" id="QWEZ01000001">
    <property type="protein sequence ID" value="RRJ84062.1"/>
    <property type="molecule type" value="Genomic_DNA"/>
</dbReference>
<name>A0A3P3VMS1_9GAMM</name>
<dbReference type="Pfam" id="PF11845">
    <property type="entry name" value="Tll0287-like"/>
    <property type="match status" value="1"/>
</dbReference>
<comment type="caution">
    <text evidence="3">The sequence shown here is derived from an EMBL/GenBank/DDBJ whole genome shotgun (WGS) entry which is preliminary data.</text>
</comment>
<gene>
    <name evidence="3" type="ORF">D0544_02780</name>
</gene>
<evidence type="ECO:0000256" key="1">
    <source>
        <dbReference type="SAM" id="SignalP"/>
    </source>
</evidence>
<protein>
    <submittedName>
        <fullName evidence="3">DUF3365 domain-containing protein</fullName>
    </submittedName>
</protein>
<sequence>MNPRILTLVAALTSLPLSAAEIDQEQAAARAIAASFGGQLQAALKPALQQKGAVAAIDLCHTEAAPIAAEQARRSGWAVGRTSLRVRNPDNQPDGWEQAVLEQFEARKRAGEAPASLEWFERVAVEGGTELRYMKAIPTGPVCLNCHGQQLAPEVSARLDQLYPDDRARGFAEGDLRGAFSLRKRLD</sequence>
<evidence type="ECO:0000313" key="3">
    <source>
        <dbReference type="EMBL" id="RRJ84062.1"/>
    </source>
</evidence>
<reference evidence="3 4" key="2">
    <citation type="submission" date="2018-12" db="EMBL/GenBank/DDBJ databases">
        <title>Simiduia agarivorans gen. nov., sp. nov., a marine, agarolytic bacterium isolated from shallow coastal water from Keelung, Taiwan.</title>
        <authorList>
            <person name="Shieh W.Y."/>
        </authorList>
    </citation>
    <scope>NUCLEOTIDE SEQUENCE [LARGE SCALE GENOMIC DNA]</scope>
    <source>
        <strain evidence="3 4">GTF-13</strain>
    </source>
</reference>
<dbReference type="AlphaFoldDB" id="A0A3P3VMS1"/>
<accession>A0A3P3VMS1</accession>
<dbReference type="RefSeq" id="WP_125014488.1">
    <property type="nucleotide sequence ID" value="NZ_QWEZ01000001.1"/>
</dbReference>
<feature type="signal peptide" evidence="1">
    <location>
        <begin position="1"/>
        <end position="19"/>
    </location>
</feature>
<dbReference type="Proteomes" id="UP000280792">
    <property type="component" value="Unassembled WGS sequence"/>
</dbReference>
<evidence type="ECO:0000259" key="2">
    <source>
        <dbReference type="Pfam" id="PF11845"/>
    </source>
</evidence>
<keyword evidence="1" id="KW-0732">Signal</keyword>
<feature type="domain" description="Tll0287-like" evidence="2">
    <location>
        <begin position="39"/>
        <end position="182"/>
    </location>
</feature>
<proteinExistence type="predicted"/>
<evidence type="ECO:0000313" key="4">
    <source>
        <dbReference type="Proteomes" id="UP000280792"/>
    </source>
</evidence>
<dbReference type="InterPro" id="IPR021796">
    <property type="entry name" value="Tll0287-like_dom"/>
</dbReference>